<keyword evidence="1" id="KW-0813">Transport</keyword>
<feature type="domain" description="ABC transporter" evidence="4">
    <location>
        <begin position="17"/>
        <end position="254"/>
    </location>
</feature>
<dbReference type="PROSITE" id="PS50893">
    <property type="entry name" value="ABC_TRANSPORTER_2"/>
    <property type="match status" value="1"/>
</dbReference>
<dbReference type="PANTHER" id="PTHR43023">
    <property type="entry name" value="PROTEIN TRIGALACTOSYLDIACYLGLYCEROL 3, CHLOROPLASTIC"/>
    <property type="match status" value="1"/>
</dbReference>
<dbReference type="Gene3D" id="3.40.50.300">
    <property type="entry name" value="P-loop containing nucleotide triphosphate hydrolases"/>
    <property type="match status" value="1"/>
</dbReference>
<dbReference type="InterPro" id="IPR027417">
    <property type="entry name" value="P-loop_NTPase"/>
</dbReference>
<dbReference type="SUPFAM" id="SSF52540">
    <property type="entry name" value="P-loop containing nucleoside triphosphate hydrolases"/>
    <property type="match status" value="1"/>
</dbReference>
<dbReference type="SMART" id="SM00382">
    <property type="entry name" value="AAA"/>
    <property type="match status" value="1"/>
</dbReference>
<evidence type="ECO:0000313" key="5">
    <source>
        <dbReference type="EMBL" id="QGT78366.1"/>
    </source>
</evidence>
<evidence type="ECO:0000259" key="4">
    <source>
        <dbReference type="PROSITE" id="PS50893"/>
    </source>
</evidence>
<keyword evidence="2" id="KW-0547">Nucleotide-binding</keyword>
<proteinExistence type="predicted"/>
<organism evidence="5 6">
    <name type="scientific">Guyparkeria halophila</name>
    <dbReference type="NCBI Taxonomy" id="47960"/>
    <lineage>
        <taxon>Bacteria</taxon>
        <taxon>Pseudomonadati</taxon>
        <taxon>Pseudomonadota</taxon>
        <taxon>Gammaproteobacteria</taxon>
        <taxon>Chromatiales</taxon>
        <taxon>Thioalkalibacteraceae</taxon>
        <taxon>Guyparkeria</taxon>
    </lineage>
</organism>
<reference evidence="5 6" key="1">
    <citation type="submission" date="2019-11" db="EMBL/GenBank/DDBJ databases">
        <authorList>
            <person name="Zhang J."/>
            <person name="Sun C."/>
        </authorList>
    </citation>
    <scope>NUCLEOTIDE SEQUENCE [LARGE SCALE GENOMIC DNA]</scope>
    <source>
        <strain evidence="6">sp2</strain>
    </source>
</reference>
<dbReference type="GO" id="GO:0016887">
    <property type="term" value="F:ATP hydrolysis activity"/>
    <property type="evidence" value="ECO:0007669"/>
    <property type="project" value="InterPro"/>
</dbReference>
<protein>
    <submittedName>
        <fullName evidence="5">ATP-binding cassette domain-containing protein</fullName>
    </submittedName>
</protein>
<dbReference type="InterPro" id="IPR003593">
    <property type="entry name" value="AAA+_ATPase"/>
</dbReference>
<keyword evidence="6" id="KW-1185">Reference proteome</keyword>
<dbReference type="InterPro" id="IPR003439">
    <property type="entry name" value="ABC_transporter-like_ATP-bd"/>
</dbReference>
<dbReference type="RefSeq" id="WP_156573744.1">
    <property type="nucleotide sequence ID" value="NZ_CP046415.1"/>
</dbReference>
<dbReference type="PANTHER" id="PTHR43023:SF3">
    <property type="entry name" value="PROTEIN TRIGALACTOSYLDIACYLGLYCEROL 3, CHLOROPLASTIC"/>
    <property type="match status" value="1"/>
</dbReference>
<evidence type="ECO:0000256" key="1">
    <source>
        <dbReference type="ARBA" id="ARBA00022448"/>
    </source>
</evidence>
<dbReference type="EMBL" id="CP046415">
    <property type="protein sequence ID" value="QGT78366.1"/>
    <property type="molecule type" value="Genomic_DNA"/>
</dbReference>
<evidence type="ECO:0000313" key="6">
    <source>
        <dbReference type="Proteomes" id="UP000427716"/>
    </source>
</evidence>
<gene>
    <name evidence="5" type="ORF">GM160_05340</name>
</gene>
<keyword evidence="3 5" id="KW-0067">ATP-binding</keyword>
<evidence type="ECO:0000256" key="2">
    <source>
        <dbReference type="ARBA" id="ARBA00022741"/>
    </source>
</evidence>
<sequence>MGDLDHITSEATVSPVARLSGIRNCFGHECVHEGLELELPAGCIIALVGGSGTGKTVLLRTLSMLRRPDAGRLELFGEDALAAGEDAQRRLRRRIGLLFQGGALFTALTVLENVMLPLREHTAVRGHWLEELAMSKVRLAGLPADSASKYPAELSGGMVKRAALARALALDPRLLILDEPTSGLDPIAAAGFDALVRELTDSLGLTVIQATHDLDSIWRGSDAVAFLARKRVLAFAPAVELAQRDEPELVAYFRGSRSAEYAKLELGRSAHTSGRT</sequence>
<dbReference type="Proteomes" id="UP000427716">
    <property type="component" value="Chromosome"/>
</dbReference>
<evidence type="ECO:0000256" key="3">
    <source>
        <dbReference type="ARBA" id="ARBA00022840"/>
    </source>
</evidence>
<dbReference type="AlphaFoldDB" id="A0A6I6CV71"/>
<dbReference type="Pfam" id="PF00005">
    <property type="entry name" value="ABC_tran"/>
    <property type="match status" value="1"/>
</dbReference>
<dbReference type="KEGG" id="ghl:GM160_05340"/>
<dbReference type="GO" id="GO:0005524">
    <property type="term" value="F:ATP binding"/>
    <property type="evidence" value="ECO:0007669"/>
    <property type="project" value="UniProtKB-KW"/>
</dbReference>
<accession>A0A6I6CV71</accession>
<name>A0A6I6CV71_9GAMM</name>